<feature type="chain" id="PRO_5046674924" evidence="3">
    <location>
        <begin position="25"/>
        <end position="379"/>
    </location>
</feature>
<dbReference type="PROSITE" id="PS00194">
    <property type="entry name" value="THIOREDOXIN_1"/>
    <property type="match status" value="1"/>
</dbReference>
<proteinExistence type="predicted"/>
<dbReference type="SUPFAM" id="SSF52833">
    <property type="entry name" value="Thioredoxin-like"/>
    <property type="match status" value="1"/>
</dbReference>
<evidence type="ECO:0000256" key="2">
    <source>
        <dbReference type="ARBA" id="ARBA00023284"/>
    </source>
</evidence>
<dbReference type="InterPro" id="IPR017937">
    <property type="entry name" value="Thioredoxin_CS"/>
</dbReference>
<comment type="caution">
    <text evidence="5">The sequence shown here is derived from an EMBL/GenBank/DDBJ whole genome shotgun (WGS) entry which is preliminary data.</text>
</comment>
<dbReference type="Gene3D" id="3.40.30.10">
    <property type="entry name" value="Glutaredoxin"/>
    <property type="match status" value="1"/>
</dbReference>
<dbReference type="EMBL" id="JBHSPH010000002">
    <property type="protein sequence ID" value="MFC5862158.1"/>
    <property type="molecule type" value="Genomic_DNA"/>
</dbReference>
<feature type="signal peptide" evidence="3">
    <location>
        <begin position="1"/>
        <end position="24"/>
    </location>
</feature>
<dbReference type="PROSITE" id="PS51257">
    <property type="entry name" value="PROKAR_LIPOPROTEIN"/>
    <property type="match status" value="1"/>
</dbReference>
<accession>A0ABW1EDH9</accession>
<dbReference type="PANTHER" id="PTHR42852">
    <property type="entry name" value="THIOL:DISULFIDE INTERCHANGE PROTEIN DSBE"/>
    <property type="match status" value="1"/>
</dbReference>
<evidence type="ECO:0000313" key="6">
    <source>
        <dbReference type="Proteomes" id="UP001596091"/>
    </source>
</evidence>
<dbReference type="InterPro" id="IPR050553">
    <property type="entry name" value="Thioredoxin_ResA/DsbE_sf"/>
</dbReference>
<reference evidence="6" key="1">
    <citation type="journal article" date="2019" name="Int. J. Syst. Evol. Microbiol.">
        <title>The Global Catalogue of Microorganisms (GCM) 10K type strain sequencing project: providing services to taxonomists for standard genome sequencing and annotation.</title>
        <authorList>
            <consortium name="The Broad Institute Genomics Platform"/>
            <consortium name="The Broad Institute Genome Sequencing Center for Infectious Disease"/>
            <person name="Wu L."/>
            <person name="Ma J."/>
        </authorList>
    </citation>
    <scope>NUCLEOTIDE SEQUENCE [LARGE SCALE GENOMIC DNA]</scope>
    <source>
        <strain evidence="6">JCM 4087</strain>
    </source>
</reference>
<dbReference type="InterPro" id="IPR013766">
    <property type="entry name" value="Thioredoxin_domain"/>
</dbReference>
<dbReference type="PROSITE" id="PS51352">
    <property type="entry name" value="THIOREDOXIN_2"/>
    <property type="match status" value="1"/>
</dbReference>
<gene>
    <name evidence="5" type="ORF">ACFPT7_07630</name>
</gene>
<feature type="domain" description="Thioredoxin" evidence="4">
    <location>
        <begin position="235"/>
        <end position="378"/>
    </location>
</feature>
<evidence type="ECO:0000256" key="3">
    <source>
        <dbReference type="SAM" id="SignalP"/>
    </source>
</evidence>
<evidence type="ECO:0000259" key="4">
    <source>
        <dbReference type="PROSITE" id="PS51352"/>
    </source>
</evidence>
<organism evidence="5 6">
    <name type="scientific">Acidicapsa dinghuensis</name>
    <dbReference type="NCBI Taxonomy" id="2218256"/>
    <lineage>
        <taxon>Bacteria</taxon>
        <taxon>Pseudomonadati</taxon>
        <taxon>Acidobacteriota</taxon>
        <taxon>Terriglobia</taxon>
        <taxon>Terriglobales</taxon>
        <taxon>Acidobacteriaceae</taxon>
        <taxon>Acidicapsa</taxon>
    </lineage>
</organism>
<keyword evidence="2" id="KW-0676">Redox-active center</keyword>
<dbReference type="SUPFAM" id="SSF89392">
    <property type="entry name" value="Prokaryotic lipoproteins and lipoprotein localization factors"/>
    <property type="match status" value="1"/>
</dbReference>
<evidence type="ECO:0000256" key="1">
    <source>
        <dbReference type="ARBA" id="ARBA00022729"/>
    </source>
</evidence>
<keyword evidence="6" id="KW-1185">Reference proteome</keyword>
<sequence>MREIWWRLAVAVMLTMSVTLSCEAQESAQIFVQKMSQAAHNQRTLNADIQFIWKTSTGTKAASGTIRLMKPNYALIKLTGDYPLRLLASDGTTRYLAPDDKSYTQEPIDPHGEKIDTPWWGFPFRFFFGQSLNPFATVTNATEQLDTVLSESVDGRQFRVLQAHGNGPMGEYKAQFYFFGDVLERTIVQFSSGTKSGVFEAKLSNVHVNVTYSARSFHFVPVAGQEPASISSGMLAIGEKAPDFTLPTPEGKPLTLSTQLQGKKATLVNFWYYNCAPCRIEFPEFEKLYEQYRGQGFTIVAVNRGDSAKTVSDYAHRAGLEFPIALGGEFGRPGVFANYKVSEEFPQTYLLDAEGRIVYRTAGMDIDGLKRALQQIGLR</sequence>
<dbReference type="InterPro" id="IPR000866">
    <property type="entry name" value="AhpC/TSA"/>
</dbReference>
<dbReference type="PANTHER" id="PTHR42852:SF17">
    <property type="entry name" value="THIOREDOXIN-LIKE PROTEIN HI_1115"/>
    <property type="match status" value="1"/>
</dbReference>
<dbReference type="Pfam" id="PF00578">
    <property type="entry name" value="AhpC-TSA"/>
    <property type="match status" value="1"/>
</dbReference>
<dbReference type="CDD" id="cd02966">
    <property type="entry name" value="TlpA_like_family"/>
    <property type="match status" value="1"/>
</dbReference>
<dbReference type="Gene3D" id="2.50.20.10">
    <property type="entry name" value="Lipoprotein localisation LolA/LolB/LppX"/>
    <property type="match status" value="1"/>
</dbReference>
<dbReference type="InterPro" id="IPR029046">
    <property type="entry name" value="LolA/LolB/LppX"/>
</dbReference>
<keyword evidence="1 3" id="KW-0732">Signal</keyword>
<dbReference type="InterPro" id="IPR036249">
    <property type="entry name" value="Thioredoxin-like_sf"/>
</dbReference>
<name>A0ABW1EDH9_9BACT</name>
<evidence type="ECO:0000313" key="5">
    <source>
        <dbReference type="EMBL" id="MFC5862158.1"/>
    </source>
</evidence>
<dbReference type="RefSeq" id="WP_263338402.1">
    <property type="nucleotide sequence ID" value="NZ_JAGSYH010000004.1"/>
</dbReference>
<protein>
    <submittedName>
        <fullName evidence="5">Redoxin domain-containing protein</fullName>
    </submittedName>
</protein>
<dbReference type="Proteomes" id="UP001596091">
    <property type="component" value="Unassembled WGS sequence"/>
</dbReference>